<protein>
    <submittedName>
        <fullName evidence="1">Uncharacterized protein</fullName>
    </submittedName>
</protein>
<accession>A0A0E9WG99</accession>
<dbReference type="AlphaFoldDB" id="A0A0E9WG99"/>
<name>A0A0E9WG99_ANGAN</name>
<organism evidence="1">
    <name type="scientific">Anguilla anguilla</name>
    <name type="common">European freshwater eel</name>
    <name type="synonym">Muraena anguilla</name>
    <dbReference type="NCBI Taxonomy" id="7936"/>
    <lineage>
        <taxon>Eukaryota</taxon>
        <taxon>Metazoa</taxon>
        <taxon>Chordata</taxon>
        <taxon>Craniata</taxon>
        <taxon>Vertebrata</taxon>
        <taxon>Euteleostomi</taxon>
        <taxon>Actinopterygii</taxon>
        <taxon>Neopterygii</taxon>
        <taxon>Teleostei</taxon>
        <taxon>Anguilliformes</taxon>
        <taxon>Anguillidae</taxon>
        <taxon>Anguilla</taxon>
    </lineage>
</organism>
<sequence>MKKKKDWRLTKYSPGEVSHSLLLSLKQFSQGSIHKLWPPVTVTLLSKYVTRQ</sequence>
<proteinExistence type="predicted"/>
<reference evidence="1" key="2">
    <citation type="journal article" date="2015" name="Fish Shellfish Immunol.">
        <title>Early steps in the European eel (Anguilla anguilla)-Vibrio vulnificus interaction in the gills: Role of the RtxA13 toxin.</title>
        <authorList>
            <person name="Callol A."/>
            <person name="Pajuelo D."/>
            <person name="Ebbesson L."/>
            <person name="Teles M."/>
            <person name="MacKenzie S."/>
            <person name="Amaro C."/>
        </authorList>
    </citation>
    <scope>NUCLEOTIDE SEQUENCE</scope>
</reference>
<dbReference type="EMBL" id="GBXM01019276">
    <property type="protein sequence ID" value="JAH89301.1"/>
    <property type="molecule type" value="Transcribed_RNA"/>
</dbReference>
<reference evidence="1" key="1">
    <citation type="submission" date="2014-11" db="EMBL/GenBank/DDBJ databases">
        <authorList>
            <person name="Amaro Gonzalez C."/>
        </authorList>
    </citation>
    <scope>NUCLEOTIDE SEQUENCE</scope>
</reference>
<evidence type="ECO:0000313" key="1">
    <source>
        <dbReference type="EMBL" id="JAH89301.1"/>
    </source>
</evidence>